<gene>
    <name evidence="2" type="ORF">GCM10022223_23230</name>
</gene>
<dbReference type="InterPro" id="IPR036890">
    <property type="entry name" value="HATPase_C_sf"/>
</dbReference>
<proteinExistence type="predicted"/>
<sequence>MVSFRDERSAHRYDQDPSLSRGDVSTIRGRQRSGVVEQDRNLDTVDLRVPADPAYLAVVRTAAAGLGTRLDLTLDEIEDLRIAVDEACSLLLAGRAHPGRTLDAAFEVGLVGSQNLSVTISGPVAELPREASFSWSVLRALAGDVVTGTWQDGTWIKLSVPGRAEK</sequence>
<accession>A0ABP6ZG97</accession>
<organism evidence="2 3">
    <name type="scientific">Kineosporia mesophila</name>
    <dbReference type="NCBI Taxonomy" id="566012"/>
    <lineage>
        <taxon>Bacteria</taxon>
        <taxon>Bacillati</taxon>
        <taxon>Actinomycetota</taxon>
        <taxon>Actinomycetes</taxon>
        <taxon>Kineosporiales</taxon>
        <taxon>Kineosporiaceae</taxon>
        <taxon>Kineosporia</taxon>
    </lineage>
</organism>
<protein>
    <recommendedName>
        <fullName evidence="4">Serine/threonine-protein kinase RsbW</fullName>
    </recommendedName>
</protein>
<comment type="caution">
    <text evidence="2">The sequence shown here is derived from an EMBL/GenBank/DDBJ whole genome shotgun (WGS) entry which is preliminary data.</text>
</comment>
<feature type="region of interest" description="Disordered" evidence="1">
    <location>
        <begin position="1"/>
        <end position="35"/>
    </location>
</feature>
<evidence type="ECO:0000256" key="1">
    <source>
        <dbReference type="SAM" id="MobiDB-lite"/>
    </source>
</evidence>
<name>A0ABP6ZG97_9ACTN</name>
<dbReference type="Gene3D" id="3.30.565.10">
    <property type="entry name" value="Histidine kinase-like ATPase, C-terminal domain"/>
    <property type="match status" value="1"/>
</dbReference>
<evidence type="ECO:0000313" key="2">
    <source>
        <dbReference type="EMBL" id="GAA3606683.1"/>
    </source>
</evidence>
<dbReference type="Proteomes" id="UP001501074">
    <property type="component" value="Unassembled WGS sequence"/>
</dbReference>
<feature type="compositionally biased region" description="Basic and acidic residues" evidence="1">
    <location>
        <begin position="1"/>
        <end position="15"/>
    </location>
</feature>
<evidence type="ECO:0000313" key="3">
    <source>
        <dbReference type="Proteomes" id="UP001501074"/>
    </source>
</evidence>
<keyword evidence="3" id="KW-1185">Reference proteome</keyword>
<dbReference type="EMBL" id="BAAAZO010000003">
    <property type="protein sequence ID" value="GAA3606683.1"/>
    <property type="molecule type" value="Genomic_DNA"/>
</dbReference>
<reference evidence="3" key="1">
    <citation type="journal article" date="2019" name="Int. J. Syst. Evol. Microbiol.">
        <title>The Global Catalogue of Microorganisms (GCM) 10K type strain sequencing project: providing services to taxonomists for standard genome sequencing and annotation.</title>
        <authorList>
            <consortium name="The Broad Institute Genomics Platform"/>
            <consortium name="The Broad Institute Genome Sequencing Center for Infectious Disease"/>
            <person name="Wu L."/>
            <person name="Ma J."/>
        </authorList>
    </citation>
    <scope>NUCLEOTIDE SEQUENCE [LARGE SCALE GENOMIC DNA]</scope>
    <source>
        <strain evidence="3">JCM 16902</strain>
    </source>
</reference>
<evidence type="ECO:0008006" key="4">
    <source>
        <dbReference type="Google" id="ProtNLM"/>
    </source>
</evidence>